<dbReference type="PANTHER" id="PTHR37841">
    <property type="entry name" value="GLR2918 PROTEIN"/>
    <property type="match status" value="1"/>
</dbReference>
<reference evidence="2" key="1">
    <citation type="submission" date="2011-12" db="EMBL/GenBank/DDBJ databases">
        <title>Complete sequence of Clostridium clariflavum DSM 19732.</title>
        <authorList>
            <consortium name="US DOE Joint Genome Institute"/>
            <person name="Lucas S."/>
            <person name="Han J."/>
            <person name="Lapidus A."/>
            <person name="Cheng J.-F."/>
            <person name="Goodwin L."/>
            <person name="Pitluck S."/>
            <person name="Peters L."/>
            <person name="Teshima H."/>
            <person name="Detter J.C."/>
            <person name="Han C."/>
            <person name="Tapia R."/>
            <person name="Land M."/>
            <person name="Hauser L."/>
            <person name="Kyrpides N."/>
            <person name="Ivanova N."/>
            <person name="Pagani I."/>
            <person name="Kitzmiller T."/>
            <person name="Lynd L."/>
            <person name="Izquierdo J."/>
            <person name="Woyke T."/>
        </authorList>
    </citation>
    <scope>NUCLEOTIDE SEQUENCE [LARGE SCALE GENOMIC DNA]</scope>
    <source>
        <strain evidence="2">DSM 19732 / NBRC 101661 / EBR45</strain>
    </source>
</reference>
<dbReference type="PROSITE" id="PS51257">
    <property type="entry name" value="PROKAR_LIPOPROTEIN"/>
    <property type="match status" value="1"/>
</dbReference>
<dbReference type="RefSeq" id="WP_014253509.1">
    <property type="nucleotide sequence ID" value="NC_016627.1"/>
</dbReference>
<dbReference type="KEGG" id="ccl:Clocl_0119"/>
<dbReference type="eggNOG" id="COG5263">
    <property type="taxonomic scope" value="Bacteria"/>
</dbReference>
<dbReference type="STRING" id="720554.Clocl_0119"/>
<dbReference type="Proteomes" id="UP000005435">
    <property type="component" value="Chromosome"/>
</dbReference>
<sequence length="422" mass="48859" precursor="true">MKRYRRIFIIFCILFVFTSCSVNGGRKSENIVIKSNDTNQDYFVFIKYRNFWFQSNKYGYMNSKGEVVISPYFEYAEDFVDGMAKVKTNNGYGIIDKSGRYILQPIYSGCKLLGNGLISYKAYKWKLKDKEGKEVGDLEFDDIMKFSEGLAAVKINNKWGFINTDGELVIEPIYDFAANFENSLCAVQLNDRWGLIDIYGNEIVEPSFQDRLWVADDYILVEGNNGKWGYLNNRGEQVIDYKFEKAHSFGEGLALVYEEGKWGYIDKQGNFAIKPDFDEANEFANGLARVKKDNKFYYINKEGTIVKETDMYYTEMYDFNEQMAAIVKDGKYGFINENMEIVVEPEYDDYKNFSEGFGIVGKKIEGSYDTIYGYVDKAGKWLVEPSFTDAEPFKDGLARVWKSGMMGYIDSKGNFVYKPWNY</sequence>
<gene>
    <name evidence="1" type="ordered locus">Clocl_0119</name>
</gene>
<keyword evidence="2" id="KW-1185">Reference proteome</keyword>
<evidence type="ECO:0000313" key="2">
    <source>
        <dbReference type="Proteomes" id="UP000005435"/>
    </source>
</evidence>
<dbReference type="EMBL" id="CP003065">
    <property type="protein sequence ID" value="AEV66871.1"/>
    <property type="molecule type" value="Genomic_DNA"/>
</dbReference>
<evidence type="ECO:0000313" key="1">
    <source>
        <dbReference type="EMBL" id="AEV66871.1"/>
    </source>
</evidence>
<dbReference type="OrthoDB" id="210273at2"/>
<dbReference type="AlphaFoldDB" id="G8M064"/>
<accession>G8M064</accession>
<reference evidence="1 2" key="2">
    <citation type="journal article" date="2012" name="Stand. Genomic Sci.">
        <title>Complete Genome Sequence of Clostridium clariflavum DSM 19732.</title>
        <authorList>
            <person name="Izquierdo J.A."/>
            <person name="Goodwin L."/>
            <person name="Davenport K.W."/>
            <person name="Teshima H."/>
            <person name="Bruce D."/>
            <person name="Detter C."/>
            <person name="Tapia R."/>
            <person name="Han S."/>
            <person name="Land M."/>
            <person name="Hauser L."/>
            <person name="Jeffries C.D."/>
            <person name="Han J."/>
            <person name="Pitluck S."/>
            <person name="Nolan M."/>
            <person name="Chen A."/>
            <person name="Huntemann M."/>
            <person name="Mavromatis K."/>
            <person name="Mikhailova N."/>
            <person name="Liolios K."/>
            <person name="Woyke T."/>
            <person name="Lynd L.R."/>
        </authorList>
    </citation>
    <scope>NUCLEOTIDE SEQUENCE [LARGE SCALE GENOMIC DNA]</scope>
    <source>
        <strain evidence="2">DSM 19732 / NBRC 101661 / EBR45</strain>
    </source>
</reference>
<dbReference type="HOGENOM" id="CLU_030408_2_0_9"/>
<proteinExistence type="predicted"/>
<dbReference type="SUPFAM" id="SSF69360">
    <property type="entry name" value="Cell wall binding repeat"/>
    <property type="match status" value="2"/>
</dbReference>
<dbReference type="InterPro" id="IPR032774">
    <property type="entry name" value="WG_beta_rep"/>
</dbReference>
<dbReference type="PANTHER" id="PTHR37841:SF1">
    <property type="entry name" value="DUF3298 DOMAIN-CONTAINING PROTEIN"/>
    <property type="match status" value="1"/>
</dbReference>
<dbReference type="Pfam" id="PF14903">
    <property type="entry name" value="WG_beta_rep"/>
    <property type="match status" value="5"/>
</dbReference>
<organism evidence="1 2">
    <name type="scientific">Acetivibrio clariflavus (strain DSM 19732 / NBRC 101661 / EBR45)</name>
    <name type="common">Clostridium clariflavum</name>
    <dbReference type="NCBI Taxonomy" id="720554"/>
    <lineage>
        <taxon>Bacteria</taxon>
        <taxon>Bacillati</taxon>
        <taxon>Bacillota</taxon>
        <taxon>Clostridia</taxon>
        <taxon>Eubacteriales</taxon>
        <taxon>Oscillospiraceae</taxon>
        <taxon>Acetivibrio</taxon>
    </lineage>
</organism>
<protein>
    <submittedName>
        <fullName evidence="1">KWG repeat protein</fullName>
    </submittedName>
</protein>
<name>G8M064_ACECE</name>